<evidence type="ECO:0000256" key="3">
    <source>
        <dbReference type="ARBA" id="ARBA00022475"/>
    </source>
</evidence>
<dbReference type="OrthoDB" id="368479at2"/>
<protein>
    <submittedName>
        <fullName evidence="10">Lipoprotein-releasing system permease protein</fullName>
    </submittedName>
</protein>
<dbReference type="EMBL" id="FUXC01000001">
    <property type="protein sequence ID" value="SJZ46922.1"/>
    <property type="molecule type" value="Genomic_DNA"/>
</dbReference>
<dbReference type="Proteomes" id="UP000190395">
    <property type="component" value="Unassembled WGS sequence"/>
</dbReference>
<evidence type="ECO:0000259" key="9">
    <source>
        <dbReference type="Pfam" id="PF12704"/>
    </source>
</evidence>
<keyword evidence="4 7" id="KW-0812">Transmembrane</keyword>
<dbReference type="AlphaFoldDB" id="A0A1T4KWU7"/>
<evidence type="ECO:0000256" key="6">
    <source>
        <dbReference type="ARBA" id="ARBA00023136"/>
    </source>
</evidence>
<accession>A0A1T4KWU7</accession>
<dbReference type="PANTHER" id="PTHR30489:SF0">
    <property type="entry name" value="LIPOPROTEIN-RELEASING SYSTEM TRANSMEMBRANE PROTEIN LOLE"/>
    <property type="match status" value="1"/>
</dbReference>
<dbReference type="GO" id="GO:0044874">
    <property type="term" value="P:lipoprotein localization to outer membrane"/>
    <property type="evidence" value="ECO:0007669"/>
    <property type="project" value="TreeGrafter"/>
</dbReference>
<dbReference type="InterPro" id="IPR051447">
    <property type="entry name" value="Lipoprotein-release_system"/>
</dbReference>
<feature type="domain" description="MacB-like periplasmic core" evidence="9">
    <location>
        <begin position="32"/>
        <end position="248"/>
    </location>
</feature>
<evidence type="ECO:0000313" key="10">
    <source>
        <dbReference type="EMBL" id="SJZ46922.1"/>
    </source>
</evidence>
<keyword evidence="6 7" id="KW-0472">Membrane</keyword>
<evidence type="ECO:0000256" key="5">
    <source>
        <dbReference type="ARBA" id="ARBA00022989"/>
    </source>
</evidence>
<feature type="transmembrane region" description="Helical" evidence="7">
    <location>
        <begin position="412"/>
        <end position="435"/>
    </location>
</feature>
<name>A0A1T4KWU7_9SPIR</name>
<feature type="domain" description="ABC3 transporter permease C-terminal" evidence="8">
    <location>
        <begin position="291"/>
        <end position="439"/>
    </location>
</feature>
<dbReference type="Pfam" id="PF12704">
    <property type="entry name" value="MacB_PCD"/>
    <property type="match status" value="1"/>
</dbReference>
<evidence type="ECO:0000256" key="1">
    <source>
        <dbReference type="ARBA" id="ARBA00004651"/>
    </source>
</evidence>
<dbReference type="PANTHER" id="PTHR30489">
    <property type="entry name" value="LIPOPROTEIN-RELEASING SYSTEM TRANSMEMBRANE PROTEIN LOLE"/>
    <property type="match status" value="1"/>
</dbReference>
<evidence type="ECO:0000259" key="8">
    <source>
        <dbReference type="Pfam" id="PF02687"/>
    </source>
</evidence>
<keyword evidence="10" id="KW-0449">Lipoprotein</keyword>
<keyword evidence="3" id="KW-1003">Cell membrane</keyword>
<feature type="transmembrane region" description="Helical" evidence="7">
    <location>
        <begin position="334"/>
        <end position="362"/>
    </location>
</feature>
<dbReference type="InterPro" id="IPR025857">
    <property type="entry name" value="MacB_PCD"/>
</dbReference>
<dbReference type="STRING" id="225004.SAMN02745152_00362"/>
<organism evidence="10 11">
    <name type="scientific">Treponema berlinense</name>
    <dbReference type="NCBI Taxonomy" id="225004"/>
    <lineage>
        <taxon>Bacteria</taxon>
        <taxon>Pseudomonadati</taxon>
        <taxon>Spirochaetota</taxon>
        <taxon>Spirochaetia</taxon>
        <taxon>Spirochaetales</taxon>
        <taxon>Treponemataceae</taxon>
        <taxon>Treponema</taxon>
    </lineage>
</organism>
<comment type="subcellular location">
    <subcellularLocation>
        <location evidence="1">Cell membrane</location>
        <topology evidence="1">Multi-pass membrane protein</topology>
    </subcellularLocation>
</comment>
<evidence type="ECO:0000256" key="2">
    <source>
        <dbReference type="ARBA" id="ARBA00005236"/>
    </source>
</evidence>
<feature type="transmembrane region" description="Helical" evidence="7">
    <location>
        <begin position="287"/>
        <end position="313"/>
    </location>
</feature>
<dbReference type="Pfam" id="PF02687">
    <property type="entry name" value="FtsX"/>
    <property type="match status" value="1"/>
</dbReference>
<comment type="similarity">
    <text evidence="2">Belongs to the ABC-4 integral membrane protein family. LolC/E subfamily.</text>
</comment>
<sequence length="449" mass="48821">MKGSASILYAYRMLFPRTGKKSNARRSLTGAFLCIAISLVPLVMILTVSNGMIKGMTSRMIGLSSSHLSVILHPDIEESQSPQNLVKLSEKMNEIDGVTKVFPEIQSIGLAAGKKIRTGAAIRAVENDIFSKNTAFSSLFEIVESVSGIKKASDIRLEEGKNAVIGKKIAESLELHAGDEFRLITTRILPSNKIVPKITKFRISAIVSSGYQELDALWVFIPLNTGFSILPLRSSQTMIGIETEDAFSIELDKISSKIENLAPAFTRVYRWDEINASQYENFSSTQIMLLFIMLLIVLVASVNISSALVMLVMERKKEIAILKSLGASPSGITFSFLITGMSTGFMGILAGIPAGLLCAVNFDLILGWIENILTFVKKAAFLVTGHDISEVSRLHILDPAFYLQNIPLSIPLGQITIIACGTLVLSLLASAIPAIKAGQEKPIESLKKI</sequence>
<keyword evidence="11" id="KW-1185">Reference proteome</keyword>
<evidence type="ECO:0000256" key="7">
    <source>
        <dbReference type="SAM" id="Phobius"/>
    </source>
</evidence>
<dbReference type="InterPro" id="IPR003838">
    <property type="entry name" value="ABC3_permease_C"/>
</dbReference>
<gene>
    <name evidence="10" type="ORF">SAMN02745152_00362</name>
</gene>
<reference evidence="10 11" key="1">
    <citation type="submission" date="2017-02" db="EMBL/GenBank/DDBJ databases">
        <authorList>
            <person name="Peterson S.W."/>
        </authorList>
    </citation>
    <scope>NUCLEOTIDE SEQUENCE [LARGE SCALE GENOMIC DNA]</scope>
    <source>
        <strain evidence="10 11">ATCC BAA-909</strain>
    </source>
</reference>
<dbReference type="GO" id="GO:0098797">
    <property type="term" value="C:plasma membrane protein complex"/>
    <property type="evidence" value="ECO:0007669"/>
    <property type="project" value="TreeGrafter"/>
</dbReference>
<keyword evidence="5 7" id="KW-1133">Transmembrane helix</keyword>
<proteinExistence type="inferred from homology"/>
<evidence type="ECO:0000313" key="11">
    <source>
        <dbReference type="Proteomes" id="UP000190395"/>
    </source>
</evidence>
<evidence type="ECO:0000256" key="4">
    <source>
        <dbReference type="ARBA" id="ARBA00022692"/>
    </source>
</evidence>